<keyword evidence="2" id="KW-0732">Signal</keyword>
<feature type="region of interest" description="Disordered" evidence="1">
    <location>
        <begin position="39"/>
        <end position="199"/>
    </location>
</feature>
<keyword evidence="4" id="KW-1185">Reference proteome</keyword>
<dbReference type="Gene3D" id="2.40.50.120">
    <property type="match status" value="1"/>
</dbReference>
<dbReference type="InterPro" id="IPR008993">
    <property type="entry name" value="TIMP-like_OB-fold"/>
</dbReference>
<feature type="chain" id="PRO_5001878353" evidence="2">
    <location>
        <begin position="18"/>
        <end position="275"/>
    </location>
</feature>
<organism evidence="3 4">
    <name type="scientific">Acanthisitta chloris</name>
    <name type="common">rifleman</name>
    <dbReference type="NCBI Taxonomy" id="57068"/>
    <lineage>
        <taxon>Eukaryota</taxon>
        <taxon>Metazoa</taxon>
        <taxon>Chordata</taxon>
        <taxon>Craniata</taxon>
        <taxon>Vertebrata</taxon>
        <taxon>Euteleostomi</taxon>
        <taxon>Archelosauria</taxon>
        <taxon>Archosauria</taxon>
        <taxon>Dinosauria</taxon>
        <taxon>Saurischia</taxon>
        <taxon>Theropoda</taxon>
        <taxon>Coelurosauria</taxon>
        <taxon>Aves</taxon>
        <taxon>Neognathae</taxon>
        <taxon>Neoaves</taxon>
        <taxon>Telluraves</taxon>
        <taxon>Australaves</taxon>
        <taxon>Passeriformes</taxon>
        <taxon>Acanthisittidae</taxon>
        <taxon>Acanthisitta</taxon>
    </lineage>
</organism>
<evidence type="ECO:0000313" key="4">
    <source>
        <dbReference type="Proteomes" id="UP000053537"/>
    </source>
</evidence>
<protein>
    <submittedName>
        <fullName evidence="3">Uncharacterized protein</fullName>
    </submittedName>
</protein>
<feature type="signal peptide" evidence="2">
    <location>
        <begin position="1"/>
        <end position="17"/>
    </location>
</feature>
<name>A0A091MJU1_9PASS</name>
<sequence>MTSQVFWLLCFAIGSSSSSLHGSLPNAEKPTQALSKDVFSPAPAQGKVPAQSSSSNAMGHWLLPPAHLQQPKPPGTISLLPDKRKRTESSLENSTGLRKPLWQQGWAVPLGVPSGGSSPASPGPSQANRRHTERRRAQAANSVARSHLSPGLAPLPAPGPAAVQPGDPNLLHHLNRPGKATPPEHSHLLPELPKPSWLTNRRARPRRGTFALPGQQQLPKGQGWEGTGGDQDKECLAQCRKEQDEVEAYCTSEFAVNGIVHNTESLGSGVHWITL</sequence>
<evidence type="ECO:0000256" key="1">
    <source>
        <dbReference type="SAM" id="MobiDB-lite"/>
    </source>
</evidence>
<proteinExistence type="predicted"/>
<feature type="non-terminal residue" evidence="3">
    <location>
        <position position="275"/>
    </location>
</feature>
<evidence type="ECO:0000256" key="2">
    <source>
        <dbReference type="SAM" id="SignalP"/>
    </source>
</evidence>
<accession>A0A091MJU1</accession>
<evidence type="ECO:0000313" key="3">
    <source>
        <dbReference type="EMBL" id="KFP75914.1"/>
    </source>
</evidence>
<dbReference type="PANTHER" id="PTHR35967:SF1">
    <property type="entry name" value="UPF0450 PROTEIN C17ORF58"/>
    <property type="match status" value="1"/>
</dbReference>
<feature type="compositionally biased region" description="Low complexity" evidence="1">
    <location>
        <begin position="107"/>
        <end position="125"/>
    </location>
</feature>
<dbReference type="EMBL" id="KK830177">
    <property type="protein sequence ID" value="KFP75914.1"/>
    <property type="molecule type" value="Genomic_DNA"/>
</dbReference>
<dbReference type="PANTHER" id="PTHR35967">
    <property type="entry name" value="UPF0450 PROTEIN C17ORF58"/>
    <property type="match status" value="1"/>
</dbReference>
<dbReference type="Proteomes" id="UP000053537">
    <property type="component" value="Unassembled WGS sequence"/>
</dbReference>
<gene>
    <name evidence="3" type="ORF">N310_09998</name>
</gene>
<dbReference type="AlphaFoldDB" id="A0A091MJU1"/>
<reference evidence="3 4" key="1">
    <citation type="submission" date="2014-04" db="EMBL/GenBank/DDBJ databases">
        <title>Genome evolution of avian class.</title>
        <authorList>
            <person name="Zhang G."/>
            <person name="Li C."/>
        </authorList>
    </citation>
    <scope>NUCLEOTIDE SEQUENCE [LARGE SCALE GENOMIC DNA]</scope>
    <source>
        <strain evidence="3">BGI_N310</strain>
    </source>
</reference>